<proteinExistence type="predicted"/>
<accession>A0A1Q3CQD7</accession>
<dbReference type="OrthoDB" id="1259371at2759"/>
<dbReference type="EMBL" id="BDDD01002612">
    <property type="protein sequence ID" value="GAV82342.1"/>
    <property type="molecule type" value="Genomic_DNA"/>
</dbReference>
<reference evidence="2" key="1">
    <citation type="submission" date="2016-04" db="EMBL/GenBank/DDBJ databases">
        <title>Cephalotus genome sequencing.</title>
        <authorList>
            <person name="Fukushima K."/>
            <person name="Hasebe M."/>
            <person name="Fang X."/>
        </authorList>
    </citation>
    <scope>NUCLEOTIDE SEQUENCE [LARGE SCALE GENOMIC DNA]</scope>
    <source>
        <strain evidence="2">cv. St1</strain>
    </source>
</reference>
<evidence type="ECO:0000313" key="1">
    <source>
        <dbReference type="EMBL" id="GAV82342.1"/>
    </source>
</evidence>
<organism evidence="1 2">
    <name type="scientific">Cephalotus follicularis</name>
    <name type="common">Albany pitcher plant</name>
    <dbReference type="NCBI Taxonomy" id="3775"/>
    <lineage>
        <taxon>Eukaryota</taxon>
        <taxon>Viridiplantae</taxon>
        <taxon>Streptophyta</taxon>
        <taxon>Embryophyta</taxon>
        <taxon>Tracheophyta</taxon>
        <taxon>Spermatophyta</taxon>
        <taxon>Magnoliopsida</taxon>
        <taxon>eudicotyledons</taxon>
        <taxon>Gunneridae</taxon>
        <taxon>Pentapetalae</taxon>
        <taxon>rosids</taxon>
        <taxon>fabids</taxon>
        <taxon>Oxalidales</taxon>
        <taxon>Cephalotaceae</taxon>
        <taxon>Cephalotus</taxon>
    </lineage>
</organism>
<dbReference type="SUPFAM" id="SSF56219">
    <property type="entry name" value="DNase I-like"/>
    <property type="match status" value="1"/>
</dbReference>
<name>A0A1Q3CQD7_CEPFO</name>
<protein>
    <recommendedName>
        <fullName evidence="3">Exo_endo_phos domain-containing protein</fullName>
    </recommendedName>
</protein>
<evidence type="ECO:0008006" key="3">
    <source>
        <dbReference type="Google" id="ProtNLM"/>
    </source>
</evidence>
<dbReference type="Gene3D" id="3.60.10.10">
    <property type="entry name" value="Endonuclease/exonuclease/phosphatase"/>
    <property type="match status" value="1"/>
</dbReference>
<dbReference type="PANTHER" id="PTHR33710:SF79">
    <property type="entry name" value="OS06G0205337 PROTEIN"/>
    <property type="match status" value="1"/>
</dbReference>
<dbReference type="Proteomes" id="UP000187406">
    <property type="component" value="Unassembled WGS sequence"/>
</dbReference>
<dbReference type="AlphaFoldDB" id="A0A1Q3CQD7"/>
<sequence>MKDFDNTIRSAELEDLKSTGLNFTWSNMRSGSTTISKKLDRAMRNWQWFKCFGDSYAHTHFSGISDHSPITIHLMQQGHTSGRLFKFLNFWVDHLDFLDIVRQEWAKTYDGPLPRRI</sequence>
<dbReference type="InParanoid" id="A0A1Q3CQD7"/>
<evidence type="ECO:0000313" key="2">
    <source>
        <dbReference type="Proteomes" id="UP000187406"/>
    </source>
</evidence>
<keyword evidence="2" id="KW-1185">Reference proteome</keyword>
<dbReference type="InterPro" id="IPR036691">
    <property type="entry name" value="Endo/exonu/phosph_ase_sf"/>
</dbReference>
<gene>
    <name evidence="1" type="ORF">CFOL_v3_25794</name>
</gene>
<dbReference type="PANTHER" id="PTHR33710">
    <property type="entry name" value="BNAC02G09200D PROTEIN"/>
    <property type="match status" value="1"/>
</dbReference>
<comment type="caution">
    <text evidence="1">The sequence shown here is derived from an EMBL/GenBank/DDBJ whole genome shotgun (WGS) entry which is preliminary data.</text>
</comment>